<evidence type="ECO:0000256" key="1">
    <source>
        <dbReference type="ARBA" id="ARBA00009437"/>
    </source>
</evidence>
<evidence type="ECO:0000256" key="3">
    <source>
        <dbReference type="ARBA" id="ARBA00023125"/>
    </source>
</evidence>
<dbReference type="PANTHER" id="PTHR30537">
    <property type="entry name" value="HTH-TYPE TRANSCRIPTIONAL REGULATOR"/>
    <property type="match status" value="1"/>
</dbReference>
<keyword evidence="3" id="KW-0238">DNA-binding</keyword>
<gene>
    <name evidence="6" type="ORF">A1355_06020</name>
</gene>
<comment type="similarity">
    <text evidence="1">Belongs to the LysR transcriptional regulatory family.</text>
</comment>
<feature type="domain" description="HTH lysR-type" evidence="5">
    <location>
        <begin position="1"/>
        <end position="59"/>
    </location>
</feature>
<dbReference type="InterPro" id="IPR058163">
    <property type="entry name" value="LysR-type_TF_proteobact-type"/>
</dbReference>
<keyword evidence="7" id="KW-1185">Reference proteome</keyword>
<dbReference type="SUPFAM" id="SSF46785">
    <property type="entry name" value="Winged helix' DNA-binding domain"/>
    <property type="match status" value="1"/>
</dbReference>
<evidence type="ECO:0000259" key="5">
    <source>
        <dbReference type="PROSITE" id="PS50931"/>
    </source>
</evidence>
<proteinExistence type="inferred from homology"/>
<dbReference type="RefSeq" id="WP_064028754.1">
    <property type="nucleotide sequence ID" value="NZ_LUUK01000170.1"/>
</dbReference>
<evidence type="ECO:0000256" key="4">
    <source>
        <dbReference type="ARBA" id="ARBA00023163"/>
    </source>
</evidence>
<dbReference type="AlphaFoldDB" id="A0A177NLK8"/>
<name>A0A177NLK8_9GAMM</name>
<sequence>MNQLDAIKIFVRVAEAASFTQAAADLGLPKASTSLAVQWLENQTGIRLLHRTTRRVQMTQDGQVFYQRCLEWLADAEELQDMFRIDPADVRGRLRVDMSVGAVAGIVMARLPEFMARYPNVEVELGATDHLVDIVAEGFDCVMRAGTISDSRLVARRLGAYRQLNCVSPAYAAAYGIPQTLADLAEHRLVHYALSLGSKPAGFEYVDAASGEVRNLPMAGNLTVNSSIAYFSACLAGLGMIQGPEPNLEPYLQRGELIEVLPDYRAEPLPVTLLYSNRRHLSRRVQVFMCWLEGVMTPHLQALAPSRP</sequence>
<keyword evidence="2" id="KW-0805">Transcription regulation</keyword>
<comment type="caution">
    <text evidence="6">The sequence shown here is derived from an EMBL/GenBank/DDBJ whole genome shotgun (WGS) entry which is preliminary data.</text>
</comment>
<evidence type="ECO:0000313" key="6">
    <source>
        <dbReference type="EMBL" id="OAI18283.1"/>
    </source>
</evidence>
<dbReference type="GO" id="GO:0043565">
    <property type="term" value="F:sequence-specific DNA binding"/>
    <property type="evidence" value="ECO:0007669"/>
    <property type="project" value="TreeGrafter"/>
</dbReference>
<dbReference type="PROSITE" id="PS50931">
    <property type="entry name" value="HTH_LYSR"/>
    <property type="match status" value="1"/>
</dbReference>
<dbReference type="Gene3D" id="3.40.190.290">
    <property type="match status" value="1"/>
</dbReference>
<protein>
    <submittedName>
        <fullName evidence="6">Transcriptional regulator</fullName>
    </submittedName>
</protein>
<reference evidence="7" key="1">
    <citation type="submission" date="2016-03" db="EMBL/GenBank/DDBJ databases">
        <authorList>
            <person name="Heylen K."/>
            <person name="De Vos P."/>
            <person name="Vekeman B."/>
        </authorList>
    </citation>
    <scope>NUCLEOTIDE SEQUENCE [LARGE SCALE GENOMIC DNA]</scope>
    <source>
        <strain evidence="7">R-45383</strain>
    </source>
</reference>
<dbReference type="GO" id="GO:0006351">
    <property type="term" value="P:DNA-templated transcription"/>
    <property type="evidence" value="ECO:0007669"/>
    <property type="project" value="TreeGrafter"/>
</dbReference>
<dbReference type="InterPro" id="IPR005119">
    <property type="entry name" value="LysR_subst-bd"/>
</dbReference>
<dbReference type="InterPro" id="IPR036390">
    <property type="entry name" value="WH_DNA-bd_sf"/>
</dbReference>
<accession>A0A177NLK8</accession>
<dbReference type="InterPro" id="IPR036388">
    <property type="entry name" value="WH-like_DNA-bd_sf"/>
</dbReference>
<dbReference type="FunFam" id="1.10.10.10:FF:000001">
    <property type="entry name" value="LysR family transcriptional regulator"/>
    <property type="match status" value="1"/>
</dbReference>
<evidence type="ECO:0000313" key="7">
    <source>
        <dbReference type="Proteomes" id="UP000077628"/>
    </source>
</evidence>
<dbReference type="EMBL" id="LUUK01000170">
    <property type="protein sequence ID" value="OAI18283.1"/>
    <property type="molecule type" value="Genomic_DNA"/>
</dbReference>
<dbReference type="OrthoDB" id="9815676at2"/>
<dbReference type="CDD" id="cd08472">
    <property type="entry name" value="PBP2_CrgA_like_3"/>
    <property type="match status" value="1"/>
</dbReference>
<keyword evidence="4" id="KW-0804">Transcription</keyword>
<dbReference type="GO" id="GO:0003700">
    <property type="term" value="F:DNA-binding transcription factor activity"/>
    <property type="evidence" value="ECO:0007669"/>
    <property type="project" value="InterPro"/>
</dbReference>
<dbReference type="Pfam" id="PF00126">
    <property type="entry name" value="HTH_1"/>
    <property type="match status" value="1"/>
</dbReference>
<dbReference type="SUPFAM" id="SSF53850">
    <property type="entry name" value="Periplasmic binding protein-like II"/>
    <property type="match status" value="1"/>
</dbReference>
<dbReference type="PANTHER" id="PTHR30537:SF72">
    <property type="entry name" value="LYSR FAMILY TRANSCRIPTIONAL REGULATOR"/>
    <property type="match status" value="1"/>
</dbReference>
<evidence type="ECO:0000256" key="2">
    <source>
        <dbReference type="ARBA" id="ARBA00023015"/>
    </source>
</evidence>
<dbReference type="Proteomes" id="UP000077628">
    <property type="component" value="Unassembled WGS sequence"/>
</dbReference>
<dbReference type="Pfam" id="PF03466">
    <property type="entry name" value="LysR_substrate"/>
    <property type="match status" value="1"/>
</dbReference>
<dbReference type="STRING" id="702114.A1355_06020"/>
<dbReference type="InterPro" id="IPR000847">
    <property type="entry name" value="LysR_HTH_N"/>
</dbReference>
<dbReference type="Gene3D" id="1.10.10.10">
    <property type="entry name" value="Winged helix-like DNA-binding domain superfamily/Winged helix DNA-binding domain"/>
    <property type="match status" value="1"/>
</dbReference>
<organism evidence="6 7">
    <name type="scientific">Methylomonas koyamae</name>
    <dbReference type="NCBI Taxonomy" id="702114"/>
    <lineage>
        <taxon>Bacteria</taxon>
        <taxon>Pseudomonadati</taxon>
        <taxon>Pseudomonadota</taxon>
        <taxon>Gammaproteobacteria</taxon>
        <taxon>Methylococcales</taxon>
        <taxon>Methylococcaceae</taxon>
        <taxon>Methylomonas</taxon>
    </lineage>
</organism>